<dbReference type="SUPFAM" id="SSF48371">
    <property type="entry name" value="ARM repeat"/>
    <property type="match status" value="1"/>
</dbReference>
<dbReference type="PANTHER" id="PTHR46464:SF1">
    <property type="entry name" value="ANKYRIN AND ARMADILLO REPEAT-CONTAINING PROTEIN"/>
    <property type="match status" value="1"/>
</dbReference>
<dbReference type="SMART" id="SM00185">
    <property type="entry name" value="ARM"/>
    <property type="match status" value="3"/>
</dbReference>
<reference evidence="1 2" key="1">
    <citation type="submission" date="2022-12" db="EMBL/GenBank/DDBJ databases">
        <title>Chromosome-level genome of Tegillarca granosa.</title>
        <authorList>
            <person name="Kim J."/>
        </authorList>
    </citation>
    <scope>NUCLEOTIDE SEQUENCE [LARGE SCALE GENOMIC DNA]</scope>
    <source>
        <strain evidence="1">Teg-2019</strain>
        <tissue evidence="1">Adductor muscle</tissue>
    </source>
</reference>
<dbReference type="InterPro" id="IPR016024">
    <property type="entry name" value="ARM-type_fold"/>
</dbReference>
<accession>A0ABQ9EDZ6</accession>
<dbReference type="InterPro" id="IPR000225">
    <property type="entry name" value="Armadillo"/>
</dbReference>
<protein>
    <submittedName>
        <fullName evidence="1">Uncharacterized protein</fullName>
    </submittedName>
</protein>
<proteinExistence type="predicted"/>
<dbReference type="InterPro" id="IPR011989">
    <property type="entry name" value="ARM-like"/>
</dbReference>
<dbReference type="Proteomes" id="UP001217089">
    <property type="component" value="Unassembled WGS sequence"/>
</dbReference>
<dbReference type="InterPro" id="IPR043379">
    <property type="entry name" value="ANKAR"/>
</dbReference>
<comment type="caution">
    <text evidence="1">The sequence shown here is derived from an EMBL/GenBank/DDBJ whole genome shotgun (WGS) entry which is preliminary data.</text>
</comment>
<organism evidence="1 2">
    <name type="scientific">Tegillarca granosa</name>
    <name type="common">Malaysian cockle</name>
    <name type="synonym">Anadara granosa</name>
    <dbReference type="NCBI Taxonomy" id="220873"/>
    <lineage>
        <taxon>Eukaryota</taxon>
        <taxon>Metazoa</taxon>
        <taxon>Spiralia</taxon>
        <taxon>Lophotrochozoa</taxon>
        <taxon>Mollusca</taxon>
        <taxon>Bivalvia</taxon>
        <taxon>Autobranchia</taxon>
        <taxon>Pteriomorphia</taxon>
        <taxon>Arcoida</taxon>
        <taxon>Arcoidea</taxon>
        <taxon>Arcidae</taxon>
        <taxon>Tegillarca</taxon>
    </lineage>
</organism>
<gene>
    <name evidence="1" type="ORF">KUTeg_019930</name>
</gene>
<name>A0ABQ9EDZ6_TEGGR</name>
<dbReference type="Gene3D" id="1.25.10.10">
    <property type="entry name" value="Leucine-rich Repeat Variant"/>
    <property type="match status" value="1"/>
</dbReference>
<evidence type="ECO:0000313" key="2">
    <source>
        <dbReference type="Proteomes" id="UP001217089"/>
    </source>
</evidence>
<dbReference type="PANTHER" id="PTHR46464">
    <property type="entry name" value="ANK_REP_REGION DOMAIN-CONTAINING PROTEIN"/>
    <property type="match status" value="1"/>
</dbReference>
<dbReference type="EMBL" id="JARBDR010000917">
    <property type="protein sequence ID" value="KAJ8303534.1"/>
    <property type="molecule type" value="Genomic_DNA"/>
</dbReference>
<evidence type="ECO:0000313" key="1">
    <source>
        <dbReference type="EMBL" id="KAJ8303534.1"/>
    </source>
</evidence>
<sequence length="344" mass="37955">MNFEPLVREQGACALWALAGNTKMQQRDIAEKTTIQNICGMLLGDTEKLLQVGVAYTNNKVTQRKIAEEGAIYYLVQLLNDPPTEEVQVEVAIALGCIVLSNPANQEKLQEEKDFKFDVLLDLLRSEDENIRLRAGMALTIFAFNNTPQQFAIREAGGIKYSVFEQFINSMDEYFVSYSAFQIVVLARVIVDQDQVNLTAEGVTLLVSNLKSKDDNAIVLAASLLSSLAHTRAGITDAMVTTGAIDLLVEKLSSKNDQVRNAVAVTLGYLTYNRTAARILFSACRNMPGLYKKLMENIGKNAKISEEFVGDFRRAKHIGLPSQCLEINGGPPAIPPSKLDNIFN</sequence>
<keyword evidence="2" id="KW-1185">Reference proteome</keyword>